<reference evidence="1 2" key="1">
    <citation type="journal article" date="2013" name="PLoS Genet.">
        <title>Comparative genome structure, secondary metabolite, and effector coding capacity across Cochliobolus pathogens.</title>
        <authorList>
            <person name="Condon B.J."/>
            <person name="Leng Y."/>
            <person name="Wu D."/>
            <person name="Bushley K.E."/>
            <person name="Ohm R.A."/>
            <person name="Otillar R."/>
            <person name="Martin J."/>
            <person name="Schackwitz W."/>
            <person name="Grimwood J."/>
            <person name="MohdZainudin N."/>
            <person name="Xue C."/>
            <person name="Wang R."/>
            <person name="Manning V.A."/>
            <person name="Dhillon B."/>
            <person name="Tu Z.J."/>
            <person name="Steffenson B.J."/>
            <person name="Salamov A."/>
            <person name="Sun H."/>
            <person name="Lowry S."/>
            <person name="LaButti K."/>
            <person name="Han J."/>
            <person name="Copeland A."/>
            <person name="Lindquist E."/>
            <person name="Barry K."/>
            <person name="Schmutz J."/>
            <person name="Baker S.E."/>
            <person name="Ciuffetti L.M."/>
            <person name="Grigoriev I.V."/>
            <person name="Zhong S."/>
            <person name="Turgeon B.G."/>
        </authorList>
    </citation>
    <scope>NUCLEOTIDE SEQUENCE [LARGE SCALE GENOMIC DNA]</scope>
    <source>
        <strain evidence="1 2">FI3</strain>
    </source>
</reference>
<evidence type="ECO:0000313" key="2">
    <source>
        <dbReference type="Proteomes" id="UP000054337"/>
    </source>
</evidence>
<dbReference type="GeneID" id="26257713"/>
<keyword evidence="2" id="KW-1185">Reference proteome</keyword>
<organism evidence="1 2">
    <name type="scientific">Bipolaris victoriae (strain FI3)</name>
    <name type="common">Victoria blight of oats agent</name>
    <name type="synonym">Cochliobolus victoriae</name>
    <dbReference type="NCBI Taxonomy" id="930091"/>
    <lineage>
        <taxon>Eukaryota</taxon>
        <taxon>Fungi</taxon>
        <taxon>Dikarya</taxon>
        <taxon>Ascomycota</taxon>
        <taxon>Pezizomycotina</taxon>
        <taxon>Dothideomycetes</taxon>
        <taxon>Pleosporomycetidae</taxon>
        <taxon>Pleosporales</taxon>
        <taxon>Pleosporineae</taxon>
        <taxon>Pleosporaceae</taxon>
        <taxon>Bipolaris</taxon>
    </lineage>
</organism>
<name>W7EFZ5_BIPV3</name>
<dbReference type="AlphaFoldDB" id="W7EFZ5"/>
<dbReference type="HOGENOM" id="CLU_139299_2_0_1"/>
<dbReference type="RefSeq" id="XP_014552675.1">
    <property type="nucleotide sequence ID" value="XM_014697189.1"/>
</dbReference>
<proteinExistence type="predicted"/>
<dbReference type="EMBL" id="KI968795">
    <property type="protein sequence ID" value="EUN23097.1"/>
    <property type="molecule type" value="Genomic_DNA"/>
</dbReference>
<accession>W7EFZ5</accession>
<protein>
    <submittedName>
        <fullName evidence="1">Uncharacterized protein</fullName>
    </submittedName>
</protein>
<gene>
    <name evidence="1" type="ORF">COCVIDRAFT_62751</name>
</gene>
<feature type="non-terminal residue" evidence="1">
    <location>
        <position position="110"/>
    </location>
</feature>
<dbReference type="OrthoDB" id="5015991at2759"/>
<dbReference type="Proteomes" id="UP000054337">
    <property type="component" value="Unassembled WGS sequence"/>
</dbReference>
<sequence>MCFYDQYRFDCGHWKWGHFRQQCAKEYRIDETCGMKLVMRTVSVKDQCKLCQKIVKKMRERTSALECIARWEKEGPKLRASIDKETEHVRTLDNQICELNRESERRHLAI</sequence>
<evidence type="ECO:0000313" key="1">
    <source>
        <dbReference type="EMBL" id="EUN23097.1"/>
    </source>
</evidence>